<protein>
    <submittedName>
        <fullName evidence="1">Uncharacterized protein</fullName>
    </submittedName>
</protein>
<name>A0A0C9UH19_SPHS4</name>
<sequence>MEWPWLDGRWSKELPCPRFDIDTRAVLTIIFTLEETPTEAKMNPIVSIMQSTLEAIPMMLDPSKMHTRIIYMNRTRTDAATLGRISNYIKMVIHNGLLVNLVLDTHADIHKRYVCVKPARGRTKAVASTLHDWLEGFLGEKVLKAFADPRCIVVILLSTCGPLMLTGSQCEECYSLMIKCVINLLSEQGHNTNLINLFRHSIDYIIGTDCASLVPAMVAMTMARVLQLISSFKMSPKDAIEEACAQRLLGMYTRVILMTLVPMPGHNNFKVNDIMFSYAAGTVRVHGLSNPICIHCGSNTKEEQHQKKWYFKCLSCKTKTDAVECPEDVTRAVRRDLTDWVWVQGKRPSWDDYSDIWVADKKKAIPLKNKGKEREATGTTGISSSLPKVAGDLQAQIRKLEKEIAKLTIEGIMKTNMLNQGFGVGQWETQLQSFIDADEMEVDDHI</sequence>
<organism evidence="1 2">
    <name type="scientific">Sphaerobolus stellatus (strain SS14)</name>
    <dbReference type="NCBI Taxonomy" id="990650"/>
    <lineage>
        <taxon>Eukaryota</taxon>
        <taxon>Fungi</taxon>
        <taxon>Dikarya</taxon>
        <taxon>Basidiomycota</taxon>
        <taxon>Agaricomycotina</taxon>
        <taxon>Agaricomycetes</taxon>
        <taxon>Phallomycetidae</taxon>
        <taxon>Geastrales</taxon>
        <taxon>Sphaerobolaceae</taxon>
        <taxon>Sphaerobolus</taxon>
    </lineage>
</organism>
<dbReference type="EMBL" id="KN837311">
    <property type="protein sequence ID" value="KIJ28267.1"/>
    <property type="molecule type" value="Genomic_DNA"/>
</dbReference>
<reference evidence="1 2" key="1">
    <citation type="submission" date="2014-06" db="EMBL/GenBank/DDBJ databases">
        <title>Evolutionary Origins and Diversification of the Mycorrhizal Mutualists.</title>
        <authorList>
            <consortium name="DOE Joint Genome Institute"/>
            <consortium name="Mycorrhizal Genomics Consortium"/>
            <person name="Kohler A."/>
            <person name="Kuo A."/>
            <person name="Nagy L.G."/>
            <person name="Floudas D."/>
            <person name="Copeland A."/>
            <person name="Barry K.W."/>
            <person name="Cichocki N."/>
            <person name="Veneault-Fourrey C."/>
            <person name="LaButti K."/>
            <person name="Lindquist E.A."/>
            <person name="Lipzen A."/>
            <person name="Lundell T."/>
            <person name="Morin E."/>
            <person name="Murat C."/>
            <person name="Riley R."/>
            <person name="Ohm R."/>
            <person name="Sun H."/>
            <person name="Tunlid A."/>
            <person name="Henrissat B."/>
            <person name="Grigoriev I.V."/>
            <person name="Hibbett D.S."/>
            <person name="Martin F."/>
        </authorList>
    </citation>
    <scope>NUCLEOTIDE SEQUENCE [LARGE SCALE GENOMIC DNA]</scope>
    <source>
        <strain evidence="1 2">SS14</strain>
    </source>
</reference>
<proteinExistence type="predicted"/>
<accession>A0A0C9UH19</accession>
<gene>
    <name evidence="1" type="ORF">M422DRAFT_270505</name>
</gene>
<dbReference type="HOGENOM" id="CLU_045581_0_0_1"/>
<evidence type="ECO:0000313" key="1">
    <source>
        <dbReference type="EMBL" id="KIJ28267.1"/>
    </source>
</evidence>
<keyword evidence="2" id="KW-1185">Reference proteome</keyword>
<dbReference type="AlphaFoldDB" id="A0A0C9UH19"/>
<evidence type="ECO:0000313" key="2">
    <source>
        <dbReference type="Proteomes" id="UP000054279"/>
    </source>
</evidence>
<dbReference type="Proteomes" id="UP000054279">
    <property type="component" value="Unassembled WGS sequence"/>
</dbReference>